<dbReference type="GO" id="GO:0072659">
    <property type="term" value="P:protein localization to plasma membrane"/>
    <property type="evidence" value="ECO:0007669"/>
    <property type="project" value="TreeGrafter"/>
</dbReference>
<evidence type="ECO:0000259" key="6">
    <source>
        <dbReference type="Pfam" id="PF01284"/>
    </source>
</evidence>
<dbReference type="InterPro" id="IPR008253">
    <property type="entry name" value="Marvel"/>
</dbReference>
<name>A0A060TF52_BLAAD</name>
<keyword evidence="3 5" id="KW-1133">Transmembrane helix</keyword>
<keyword evidence="4 5" id="KW-0472">Membrane</keyword>
<dbReference type="PANTHER" id="PTHR28165">
    <property type="entry name" value="NON-CLASSICAL EXPORT PROTEIN 2-RELATED"/>
    <property type="match status" value="1"/>
</dbReference>
<feature type="transmembrane region" description="Helical" evidence="5">
    <location>
        <begin position="69"/>
        <end position="92"/>
    </location>
</feature>
<reference evidence="7" key="1">
    <citation type="submission" date="2014-02" db="EMBL/GenBank/DDBJ databases">
        <authorList>
            <person name="Genoscope - CEA"/>
        </authorList>
    </citation>
    <scope>NUCLEOTIDE SEQUENCE</scope>
    <source>
        <strain evidence="7">LS3</strain>
    </source>
</reference>
<accession>A0A060TF52</accession>
<sequence length="172" mass="18482">MAALADPILRGTLFVFLVICLGLTGALIESADNTNPQVNFGIFAAVFGLVTSCFYGIAAAFIEVLAFPIVLAVLDFLNFVFLFTAPTAIAVATRTHSCSNKDYLDSNKVAQGSSQRCREAQAATAFFYFAFFVQLALLVYSVLNVVQNGALSVPSRRRAQPPRTGIPTMSQV</sequence>
<dbReference type="PhylomeDB" id="A0A060TF52"/>
<reference evidence="7" key="2">
    <citation type="submission" date="2014-06" db="EMBL/GenBank/DDBJ databases">
        <title>The complete genome of Blastobotrys (Arxula) adeninivorans LS3 - a yeast of biotechnological interest.</title>
        <authorList>
            <person name="Kunze G."/>
            <person name="Gaillardin C."/>
            <person name="Czernicka M."/>
            <person name="Durrens P."/>
            <person name="Martin T."/>
            <person name="Boer E."/>
            <person name="Gabaldon T."/>
            <person name="Cruz J."/>
            <person name="Talla E."/>
            <person name="Marck C."/>
            <person name="Goffeau A."/>
            <person name="Barbe V."/>
            <person name="Baret P."/>
            <person name="Baronian K."/>
            <person name="Beier S."/>
            <person name="Bleykasten C."/>
            <person name="Bode R."/>
            <person name="Casaregola S."/>
            <person name="Despons L."/>
            <person name="Fairhead C."/>
            <person name="Giersberg M."/>
            <person name="Gierski P."/>
            <person name="Hahnel U."/>
            <person name="Hartmann A."/>
            <person name="Jankowska D."/>
            <person name="Jubin C."/>
            <person name="Jung P."/>
            <person name="Lafontaine I."/>
            <person name="Leh-Louis V."/>
            <person name="Lemaire M."/>
            <person name="Marcet-Houben M."/>
            <person name="Mascher M."/>
            <person name="Morel G."/>
            <person name="Richard G.-F."/>
            <person name="Riechen J."/>
            <person name="Sacerdot C."/>
            <person name="Sarkar A."/>
            <person name="Savel G."/>
            <person name="Schacherer J."/>
            <person name="Sherman D."/>
            <person name="Straub M.-L."/>
            <person name="Stein N."/>
            <person name="Thierry A."/>
            <person name="Trautwein-Schult A."/>
            <person name="Westhof E."/>
            <person name="Worch S."/>
            <person name="Dujon B."/>
            <person name="Souciet J.-L."/>
            <person name="Wincker P."/>
            <person name="Scholz U."/>
            <person name="Neuveglise N."/>
        </authorList>
    </citation>
    <scope>NUCLEOTIDE SEQUENCE</scope>
    <source>
        <strain evidence="7">LS3</strain>
    </source>
</reference>
<feature type="transmembrane region" description="Helical" evidence="5">
    <location>
        <begin position="7"/>
        <end position="28"/>
    </location>
</feature>
<feature type="transmembrane region" description="Helical" evidence="5">
    <location>
        <begin position="40"/>
        <end position="62"/>
    </location>
</feature>
<dbReference type="AlphaFoldDB" id="A0A060TF52"/>
<dbReference type="EMBL" id="HG937694">
    <property type="protein sequence ID" value="CDP37507.1"/>
    <property type="molecule type" value="Genomic_DNA"/>
</dbReference>
<evidence type="ECO:0000256" key="5">
    <source>
        <dbReference type="SAM" id="Phobius"/>
    </source>
</evidence>
<evidence type="ECO:0000256" key="1">
    <source>
        <dbReference type="ARBA" id="ARBA00004141"/>
    </source>
</evidence>
<dbReference type="GO" id="GO:0032126">
    <property type="term" value="C:eisosome"/>
    <property type="evidence" value="ECO:0007669"/>
    <property type="project" value="TreeGrafter"/>
</dbReference>
<gene>
    <name evidence="7" type="ORF">GNLVRS02_ARAD1D13090g</name>
</gene>
<feature type="domain" description="MARVEL" evidence="6">
    <location>
        <begin position="6"/>
        <end position="139"/>
    </location>
</feature>
<dbReference type="Pfam" id="PF01284">
    <property type="entry name" value="MARVEL"/>
    <property type="match status" value="1"/>
</dbReference>
<dbReference type="GO" id="GO:0070941">
    <property type="term" value="P:eisosome assembly"/>
    <property type="evidence" value="ECO:0007669"/>
    <property type="project" value="TreeGrafter"/>
</dbReference>
<evidence type="ECO:0000313" key="7">
    <source>
        <dbReference type="EMBL" id="CDP37507.1"/>
    </source>
</evidence>
<dbReference type="InterPro" id="IPR052649">
    <property type="entry name" value="NCE102-like"/>
</dbReference>
<comment type="subcellular location">
    <subcellularLocation>
        <location evidence="1">Membrane</location>
        <topology evidence="1">Multi-pass membrane protein</topology>
    </subcellularLocation>
</comment>
<dbReference type="PANTHER" id="PTHR28165:SF1">
    <property type="entry name" value="NON-CLASSICAL EXPORT PROTEIN 2-RELATED"/>
    <property type="match status" value="1"/>
</dbReference>
<evidence type="ECO:0000256" key="2">
    <source>
        <dbReference type="ARBA" id="ARBA00022692"/>
    </source>
</evidence>
<protein>
    <submittedName>
        <fullName evidence="7">ARAD1D13090p</fullName>
    </submittedName>
</protein>
<feature type="transmembrane region" description="Helical" evidence="5">
    <location>
        <begin position="125"/>
        <end position="146"/>
    </location>
</feature>
<proteinExistence type="predicted"/>
<dbReference type="GO" id="GO:0005886">
    <property type="term" value="C:plasma membrane"/>
    <property type="evidence" value="ECO:0007669"/>
    <property type="project" value="TreeGrafter"/>
</dbReference>
<evidence type="ECO:0000256" key="4">
    <source>
        <dbReference type="ARBA" id="ARBA00023136"/>
    </source>
</evidence>
<organism evidence="7">
    <name type="scientific">Blastobotrys adeninivorans</name>
    <name type="common">Yeast</name>
    <name type="synonym">Arxula adeninivorans</name>
    <dbReference type="NCBI Taxonomy" id="409370"/>
    <lineage>
        <taxon>Eukaryota</taxon>
        <taxon>Fungi</taxon>
        <taxon>Dikarya</taxon>
        <taxon>Ascomycota</taxon>
        <taxon>Saccharomycotina</taxon>
        <taxon>Dipodascomycetes</taxon>
        <taxon>Dipodascales</taxon>
        <taxon>Trichomonascaceae</taxon>
        <taxon>Blastobotrys</taxon>
    </lineage>
</organism>
<evidence type="ECO:0000256" key="3">
    <source>
        <dbReference type="ARBA" id="ARBA00022989"/>
    </source>
</evidence>
<keyword evidence="2 5" id="KW-0812">Transmembrane</keyword>